<evidence type="ECO:0000313" key="2">
    <source>
        <dbReference type="EMBL" id="KAF2718881.1"/>
    </source>
</evidence>
<feature type="compositionally biased region" description="Low complexity" evidence="1">
    <location>
        <begin position="127"/>
        <end position="140"/>
    </location>
</feature>
<keyword evidence="3" id="KW-1185">Reference proteome</keyword>
<reference evidence="2" key="1">
    <citation type="journal article" date="2020" name="Stud. Mycol.">
        <title>101 Dothideomycetes genomes: a test case for predicting lifestyles and emergence of pathogens.</title>
        <authorList>
            <person name="Haridas S."/>
            <person name="Albert R."/>
            <person name="Binder M."/>
            <person name="Bloem J."/>
            <person name="Labutti K."/>
            <person name="Salamov A."/>
            <person name="Andreopoulos B."/>
            <person name="Baker S."/>
            <person name="Barry K."/>
            <person name="Bills G."/>
            <person name="Bluhm B."/>
            <person name="Cannon C."/>
            <person name="Castanera R."/>
            <person name="Culley D."/>
            <person name="Daum C."/>
            <person name="Ezra D."/>
            <person name="Gonzalez J."/>
            <person name="Henrissat B."/>
            <person name="Kuo A."/>
            <person name="Liang C."/>
            <person name="Lipzen A."/>
            <person name="Lutzoni F."/>
            <person name="Magnuson J."/>
            <person name="Mondo S."/>
            <person name="Nolan M."/>
            <person name="Ohm R."/>
            <person name="Pangilinan J."/>
            <person name="Park H.-J."/>
            <person name="Ramirez L."/>
            <person name="Alfaro M."/>
            <person name="Sun H."/>
            <person name="Tritt A."/>
            <person name="Yoshinaga Y."/>
            <person name="Zwiers L.-H."/>
            <person name="Turgeon B."/>
            <person name="Goodwin S."/>
            <person name="Spatafora J."/>
            <person name="Crous P."/>
            <person name="Grigoriev I."/>
        </authorList>
    </citation>
    <scope>NUCLEOTIDE SEQUENCE</scope>
    <source>
        <strain evidence="2">CBS 116435</strain>
    </source>
</reference>
<feature type="region of interest" description="Disordered" evidence="1">
    <location>
        <begin position="1"/>
        <end position="65"/>
    </location>
</feature>
<proteinExistence type="predicted"/>
<comment type="caution">
    <text evidence="2">The sequence shown here is derived from an EMBL/GenBank/DDBJ whole genome shotgun (WGS) entry which is preliminary data.</text>
</comment>
<name>A0A9P4Q5M1_9PEZI</name>
<feature type="region of interest" description="Disordered" evidence="1">
    <location>
        <begin position="77"/>
        <end position="149"/>
    </location>
</feature>
<feature type="compositionally biased region" description="Basic residues" evidence="1">
    <location>
        <begin position="547"/>
        <end position="556"/>
    </location>
</feature>
<feature type="compositionally biased region" description="Polar residues" evidence="1">
    <location>
        <begin position="510"/>
        <end position="528"/>
    </location>
</feature>
<dbReference type="AlphaFoldDB" id="A0A9P4Q5M1"/>
<dbReference type="EMBL" id="MU003818">
    <property type="protein sequence ID" value="KAF2718881.1"/>
    <property type="molecule type" value="Genomic_DNA"/>
</dbReference>
<gene>
    <name evidence="2" type="ORF">K431DRAFT_348352</name>
</gene>
<sequence length="556" mass="61057">MAQSFPAFDLPDPTSLPRREPTPPAALSSLGLRLKAQEEAGRDIMVTQQRTSREEAAPAGFSDSQYDMLDDISEISSSDIAGTDDAETASIAGSEQDDGSMTPDDTASVIDDREDLHVGHRQHHRSASVSSCGSSRAPSVIEDTDDVDTPHQSMINRAAFREQEKVSLDDKLTVSLSRLGAGSAILLALIVTMISLLGNLTQQTLDPLQQLALRREALSSALADASNISHTQVTRAFNLDHLLPSPTEHETAPAHYQGVYPNLIVVSLTRQPQHQRFPRPSKVSAHRDGKPIQFNYTKLVDGVYQFAVDKQYADGPVLLEILTRDPALNVSISHDFGGHLLQRTYERALSRNVDIAKRVRAEVQPSYRATREVTKNLALQMVKDVQLFSSNTIALFGNATNSGVNGVNKAARYLRDHTPSRQTLNYPLILSQQRALQLRDTAKSSLCKHFRTRQTKLENRISSFKHLARCSFQTGNIKECKDEIEARNKAVSALSVVSGYNAIAKFYESSSSASKNDVTSDSGKQKQPNGKHHTKGKASTCRDSERKRKGCARSGS</sequence>
<feature type="region of interest" description="Disordered" evidence="1">
    <location>
        <begin position="510"/>
        <end position="556"/>
    </location>
</feature>
<evidence type="ECO:0000256" key="1">
    <source>
        <dbReference type="SAM" id="MobiDB-lite"/>
    </source>
</evidence>
<protein>
    <submittedName>
        <fullName evidence="2">Uncharacterized protein</fullName>
    </submittedName>
</protein>
<dbReference type="OrthoDB" id="439943at2759"/>
<organism evidence="2 3">
    <name type="scientific">Polychaeton citri CBS 116435</name>
    <dbReference type="NCBI Taxonomy" id="1314669"/>
    <lineage>
        <taxon>Eukaryota</taxon>
        <taxon>Fungi</taxon>
        <taxon>Dikarya</taxon>
        <taxon>Ascomycota</taxon>
        <taxon>Pezizomycotina</taxon>
        <taxon>Dothideomycetes</taxon>
        <taxon>Dothideomycetidae</taxon>
        <taxon>Capnodiales</taxon>
        <taxon>Capnodiaceae</taxon>
        <taxon>Polychaeton</taxon>
    </lineage>
</organism>
<evidence type="ECO:0000313" key="3">
    <source>
        <dbReference type="Proteomes" id="UP000799441"/>
    </source>
</evidence>
<dbReference type="Proteomes" id="UP000799441">
    <property type="component" value="Unassembled WGS sequence"/>
</dbReference>
<accession>A0A9P4Q5M1</accession>